<evidence type="ECO:0000313" key="3">
    <source>
        <dbReference type="EMBL" id="QIW11830.1"/>
    </source>
</evidence>
<dbReference type="OrthoDB" id="5604201at2"/>
<keyword evidence="1" id="KW-1133">Transmembrane helix</keyword>
<protein>
    <recommendedName>
        <fullName evidence="6">Beta-carotene 15,15'-monooxygenase</fullName>
    </recommendedName>
</protein>
<dbReference type="EMBL" id="CP043424">
    <property type="protein sequence ID" value="QIW11830.1"/>
    <property type="molecule type" value="Genomic_DNA"/>
</dbReference>
<accession>A0A2Z4XY99</accession>
<evidence type="ECO:0000256" key="1">
    <source>
        <dbReference type="SAM" id="Phobius"/>
    </source>
</evidence>
<sequence>MSSLNYKETISLAVNIYKRSFKIAFALAFMLSFISEFCMVYMMNHGMLEFIENEGKEIPANFPPGEVLALMMIVIVVATIFVYAMILLLQGIFIKQKMKQSDALKLSLQIFSKRVFAFIGAFFLSMIIMSMFTMFLQYIGMFLAILLFVTVFPNVLLEQKNVFDAIKSNFSLLKSDTFYMIKISISILALMIIKSLITVGLVYGLKSLSVEINPLESSLQNIIVTIIESFIMPFILAITVAVFLATRKEKNIS</sequence>
<keyword evidence="1" id="KW-0812">Transmembrane</keyword>
<keyword evidence="1" id="KW-0472">Membrane</keyword>
<dbReference type="KEGG" id="fad:CDH04_03870"/>
<keyword evidence="5" id="KW-1185">Reference proteome</keyword>
<evidence type="ECO:0000313" key="2">
    <source>
        <dbReference type="EMBL" id="AXA33598.1"/>
    </source>
</evidence>
<organism evidence="2 4">
    <name type="scientific">Francisella adeliensis</name>
    <dbReference type="NCBI Taxonomy" id="2007306"/>
    <lineage>
        <taxon>Bacteria</taxon>
        <taxon>Pseudomonadati</taxon>
        <taxon>Pseudomonadota</taxon>
        <taxon>Gammaproteobacteria</taxon>
        <taxon>Thiotrichales</taxon>
        <taxon>Francisellaceae</taxon>
        <taxon>Francisella</taxon>
    </lineage>
</organism>
<reference evidence="2 4" key="1">
    <citation type="submission" date="2017-06" db="EMBL/GenBank/DDBJ databases">
        <title>Complete genome of Francisella adeliensis.</title>
        <authorList>
            <person name="Vallesi A."/>
            <person name="Sjodin A."/>
        </authorList>
    </citation>
    <scope>NUCLEOTIDE SEQUENCE [LARGE SCALE GENOMIC DNA]</scope>
    <source>
        <strain evidence="2 4">FDC440</strain>
    </source>
</reference>
<feature type="transmembrane region" description="Helical" evidence="1">
    <location>
        <begin position="67"/>
        <end position="94"/>
    </location>
</feature>
<dbReference type="RefSeq" id="WP_112869771.1">
    <property type="nucleotide sequence ID" value="NZ_CP021781.1"/>
</dbReference>
<dbReference type="Proteomes" id="UP000251120">
    <property type="component" value="Chromosome"/>
</dbReference>
<dbReference type="EMBL" id="CP021781">
    <property type="protein sequence ID" value="AXA33598.1"/>
    <property type="molecule type" value="Genomic_DNA"/>
</dbReference>
<proteinExistence type="predicted"/>
<reference evidence="3 5" key="2">
    <citation type="submission" date="2019-08" db="EMBL/GenBank/DDBJ databases">
        <title>Complete genome sequences of Francisella adeliensis (FSC1325 and FSC1326).</title>
        <authorList>
            <person name="Ohrman C."/>
            <person name="Uneklint I."/>
            <person name="Vallesi A."/>
            <person name="Karlsson L."/>
            <person name="Sjodin A."/>
        </authorList>
    </citation>
    <scope>NUCLEOTIDE SEQUENCE [LARGE SCALE GENOMIC DNA]</scope>
    <source>
        <strain evidence="3 5">FSC1325</strain>
    </source>
</reference>
<dbReference type="AlphaFoldDB" id="A0A2Z4XY99"/>
<feature type="transmembrane region" description="Helical" evidence="1">
    <location>
        <begin position="138"/>
        <end position="157"/>
    </location>
</feature>
<feature type="transmembrane region" description="Helical" evidence="1">
    <location>
        <begin position="115"/>
        <end position="132"/>
    </location>
</feature>
<dbReference type="Proteomes" id="UP000681131">
    <property type="component" value="Chromosome"/>
</dbReference>
<name>A0A2Z4XY99_9GAMM</name>
<evidence type="ECO:0008006" key="6">
    <source>
        <dbReference type="Google" id="ProtNLM"/>
    </source>
</evidence>
<feature type="transmembrane region" description="Helical" evidence="1">
    <location>
        <begin position="178"/>
        <end position="202"/>
    </location>
</feature>
<feature type="transmembrane region" description="Helical" evidence="1">
    <location>
        <begin position="21"/>
        <end position="43"/>
    </location>
</feature>
<gene>
    <name evidence="2" type="ORF">CDH04_03870</name>
    <name evidence="3" type="ORF">FZC43_03870</name>
</gene>
<evidence type="ECO:0000313" key="5">
    <source>
        <dbReference type="Proteomes" id="UP000681131"/>
    </source>
</evidence>
<evidence type="ECO:0000313" key="4">
    <source>
        <dbReference type="Proteomes" id="UP000251120"/>
    </source>
</evidence>
<feature type="transmembrane region" description="Helical" evidence="1">
    <location>
        <begin position="222"/>
        <end position="245"/>
    </location>
</feature>